<gene>
    <name evidence="1" type="ORF">RKE40_26400</name>
</gene>
<evidence type="ECO:0000313" key="1">
    <source>
        <dbReference type="EMBL" id="MDU0343434.1"/>
    </source>
</evidence>
<dbReference type="Pfam" id="PF09550">
    <property type="entry name" value="Phage_TAC_6"/>
    <property type="match status" value="1"/>
</dbReference>
<keyword evidence="2" id="KW-1185">Reference proteome</keyword>
<dbReference type="EMBL" id="JAWDID010000069">
    <property type="protein sequence ID" value="MDU0343434.1"/>
    <property type="molecule type" value="Genomic_DNA"/>
</dbReference>
<reference evidence="1 2" key="1">
    <citation type="submission" date="2023-09" db="EMBL/GenBank/DDBJ databases">
        <title>Whole genome shotgun sequencing (WGS) of Bosea sp. ZW T0_25, isolated from stored onions (Allium cepa).</title>
        <authorList>
            <person name="Stoll D.A."/>
            <person name="Huch M."/>
        </authorList>
    </citation>
    <scope>NUCLEOTIDE SEQUENCE [LARGE SCALE GENOMIC DNA]</scope>
    <source>
        <strain evidence="1 2">ZW T0_25</strain>
    </source>
</reference>
<accession>A0ABU3SF74</accession>
<evidence type="ECO:0000313" key="2">
    <source>
        <dbReference type="Proteomes" id="UP001254257"/>
    </source>
</evidence>
<organism evidence="1 2">
    <name type="scientific">Bosea rubneri</name>
    <dbReference type="NCBI Taxonomy" id="3075434"/>
    <lineage>
        <taxon>Bacteria</taxon>
        <taxon>Pseudomonadati</taxon>
        <taxon>Pseudomonadota</taxon>
        <taxon>Alphaproteobacteria</taxon>
        <taxon>Hyphomicrobiales</taxon>
        <taxon>Boseaceae</taxon>
        <taxon>Bosea</taxon>
    </lineage>
</organism>
<sequence length="75" mass="7944">MGAPAAAPFPWREVMEFGLGRLGWPPDVFWTASPHEIIAASEAFRTAPAGEAPARGVLDALMRDHPDDSGEAAEA</sequence>
<proteinExistence type="predicted"/>
<dbReference type="Proteomes" id="UP001254257">
    <property type="component" value="Unassembled WGS sequence"/>
</dbReference>
<dbReference type="InterPro" id="IPR019056">
    <property type="entry name" value="Phage_TAC_6"/>
</dbReference>
<dbReference type="RefSeq" id="WP_316021164.1">
    <property type="nucleotide sequence ID" value="NZ_JAWDID010000069.1"/>
</dbReference>
<name>A0ABU3SF74_9HYPH</name>
<comment type="caution">
    <text evidence="1">The sequence shown here is derived from an EMBL/GenBank/DDBJ whole genome shotgun (WGS) entry which is preliminary data.</text>
</comment>
<protein>
    <submittedName>
        <fullName evidence="1">Phage tail assembly chaperone</fullName>
    </submittedName>
</protein>